<name>A0A926DVG9_9FIRM</name>
<evidence type="ECO:0000256" key="3">
    <source>
        <dbReference type="ARBA" id="ARBA00022801"/>
    </source>
</evidence>
<protein>
    <recommendedName>
        <fullName evidence="2">alpha-L-rhamnosidase</fullName>
        <ecNumber evidence="2">3.2.1.40</ecNumber>
    </recommendedName>
</protein>
<dbReference type="InterPro" id="IPR035398">
    <property type="entry name" value="Bac_rhamnosid_C"/>
</dbReference>
<dbReference type="PANTHER" id="PTHR33307:SF6">
    <property type="entry name" value="ALPHA-RHAMNOSIDASE (EUROFUNG)-RELATED"/>
    <property type="match status" value="1"/>
</dbReference>
<comment type="caution">
    <text evidence="8">The sequence shown here is derived from an EMBL/GenBank/DDBJ whole genome shotgun (WGS) entry which is preliminary data.</text>
</comment>
<dbReference type="Gene3D" id="2.60.120.260">
    <property type="entry name" value="Galactose-binding domain-like"/>
    <property type="match status" value="2"/>
</dbReference>
<evidence type="ECO:0000259" key="7">
    <source>
        <dbReference type="Pfam" id="PF17390"/>
    </source>
</evidence>
<evidence type="ECO:0000259" key="6">
    <source>
        <dbReference type="Pfam" id="PF17389"/>
    </source>
</evidence>
<dbReference type="Gene3D" id="2.60.40.10">
    <property type="entry name" value="Immunoglobulins"/>
    <property type="match status" value="1"/>
</dbReference>
<dbReference type="Pfam" id="PF17390">
    <property type="entry name" value="Bac_rhamnosid_C"/>
    <property type="match status" value="1"/>
</dbReference>
<feature type="domain" description="Bacterial alpha-L-rhamnosidase N-terminal" evidence="5">
    <location>
        <begin position="212"/>
        <end position="383"/>
    </location>
</feature>
<dbReference type="Pfam" id="PF05592">
    <property type="entry name" value="Bac_rhamnosid"/>
    <property type="match status" value="1"/>
</dbReference>
<evidence type="ECO:0000259" key="5">
    <source>
        <dbReference type="Pfam" id="PF08531"/>
    </source>
</evidence>
<evidence type="ECO:0000256" key="1">
    <source>
        <dbReference type="ARBA" id="ARBA00001445"/>
    </source>
</evidence>
<accession>A0A926DVG9</accession>
<reference evidence="8" key="1">
    <citation type="submission" date="2020-08" db="EMBL/GenBank/DDBJ databases">
        <title>Genome public.</title>
        <authorList>
            <person name="Liu C."/>
            <person name="Sun Q."/>
        </authorList>
    </citation>
    <scope>NUCLEOTIDE SEQUENCE</scope>
    <source>
        <strain evidence="8">NSJ-32</strain>
    </source>
</reference>
<dbReference type="InterPro" id="IPR035396">
    <property type="entry name" value="Bac_rhamnosid6H"/>
</dbReference>
<dbReference type="Proteomes" id="UP000657006">
    <property type="component" value="Unassembled WGS sequence"/>
</dbReference>
<evidence type="ECO:0000256" key="2">
    <source>
        <dbReference type="ARBA" id="ARBA00012652"/>
    </source>
</evidence>
<feature type="domain" description="Alpha-L-rhamnosidase C-terminal" evidence="7">
    <location>
        <begin position="841"/>
        <end position="906"/>
    </location>
</feature>
<dbReference type="RefSeq" id="WP_177719912.1">
    <property type="nucleotide sequence ID" value="NZ_JACRSQ010000033.1"/>
</dbReference>
<dbReference type="InterPro" id="IPR013783">
    <property type="entry name" value="Ig-like_fold"/>
</dbReference>
<dbReference type="EC" id="3.2.1.40" evidence="2"/>
<dbReference type="GO" id="GO:0005975">
    <property type="term" value="P:carbohydrate metabolic process"/>
    <property type="evidence" value="ECO:0007669"/>
    <property type="project" value="InterPro"/>
</dbReference>
<comment type="catalytic activity">
    <reaction evidence="1">
        <text>Hydrolysis of terminal non-reducing alpha-L-rhamnose residues in alpha-L-rhamnosides.</text>
        <dbReference type="EC" id="3.2.1.40"/>
    </reaction>
</comment>
<dbReference type="InterPro" id="IPR012341">
    <property type="entry name" value="6hp_glycosidase-like_sf"/>
</dbReference>
<keyword evidence="3 8" id="KW-0378">Hydrolase</keyword>
<evidence type="ECO:0000313" key="9">
    <source>
        <dbReference type="Proteomes" id="UP000657006"/>
    </source>
</evidence>
<dbReference type="Pfam" id="PF25788">
    <property type="entry name" value="Ig_Rha78A_N"/>
    <property type="match status" value="1"/>
</dbReference>
<evidence type="ECO:0000259" key="4">
    <source>
        <dbReference type="Pfam" id="PF05592"/>
    </source>
</evidence>
<keyword evidence="9" id="KW-1185">Reference proteome</keyword>
<dbReference type="EMBL" id="JACRSQ010000033">
    <property type="protein sequence ID" value="MBC8544826.1"/>
    <property type="molecule type" value="Genomic_DNA"/>
</dbReference>
<evidence type="ECO:0000313" key="8">
    <source>
        <dbReference type="EMBL" id="MBC8544826.1"/>
    </source>
</evidence>
<dbReference type="Gene3D" id="2.60.420.10">
    <property type="entry name" value="Maltose phosphorylase, domain 3"/>
    <property type="match status" value="1"/>
</dbReference>
<dbReference type="InterPro" id="IPR008928">
    <property type="entry name" value="6-hairpin_glycosidase_sf"/>
</dbReference>
<dbReference type="PIRSF" id="PIRSF010631">
    <property type="entry name" value="A-rhamnsds"/>
    <property type="match status" value="1"/>
</dbReference>
<dbReference type="SUPFAM" id="SSF48208">
    <property type="entry name" value="Six-hairpin glycosidases"/>
    <property type="match status" value="1"/>
</dbReference>
<dbReference type="PANTHER" id="PTHR33307">
    <property type="entry name" value="ALPHA-RHAMNOSIDASE (EUROFUNG)"/>
    <property type="match status" value="1"/>
</dbReference>
<feature type="domain" description="Alpha-L-rhamnosidase six-hairpin glycosidase" evidence="6">
    <location>
        <begin position="502"/>
        <end position="838"/>
    </location>
</feature>
<dbReference type="InterPro" id="IPR016007">
    <property type="entry name" value="Alpha_rhamnosid"/>
</dbReference>
<dbReference type="Pfam" id="PF17389">
    <property type="entry name" value="Bac_rhamnosid6H"/>
    <property type="match status" value="1"/>
</dbReference>
<sequence length="933" mass="106084">MKIANLRTEYQREPLGIDRRNPRFSWELTAETWERDKFQHAYWIQAASDEHLFDAPDLWDTGFIEGSETCQIRYQGSPLHSRQRVFWRVCVRDERGVITDWSPTASFSVGLLDRKDWKASWIGIESDDGLPPFEPADKVWESIEKNGWGKGWGQAKYEGILGEETEEYLKIVNQELTCKPRFHNPSLSIRQMFREKKLARPRYVRREFTAAKEFSKAVLYATALGLYELYINGEKVGDRILSPEWTSYNRRVQYQTYDVTPMLRRGVNTLSARLGNGWYCGMWQFWPQMPHLYGREPLLLAQLEMETEEGRVLVVSDDNWKGTDQGGLRFSGLYEGEEFDARMEPRGFDQNGFDDSLWKNAVIRRPKHGKLIWQRSEPIRVTQVLRAVAVTSPKNKVYVFDFGQNLVGRIKIKVDAPEGTRIRLFHNEVLNADGTVYRENLSAGHMTRAPHQTLDYICAGGQEAYCPYFTYMGFRYVEVEGLPYEPLPDCMEAQVIHTDFAETGAFSCSDPLVSKLAMNIKWSQRGNMLGIPTDCPQRDERCGYTGDGQFFMPTGLYNMDLAAFNSKWIRDICQDSFRREGYFADHAPDFGAGRRNVGWQEAGVICPYLQYRCYGDTDILAENYEAMVQFTMGLHEKADERGLQGKDGAGNGDWLNLGGGASHEVIAAAYYIRVLDCMAEIARALDKDADADSLQALAVQARAAFADHLIDGEGRISDSSQTGYALAFALGLVPHGKREAAAYQFKKEMERFEGRLATGFIGTPLLLPALHAAGLDDMAYRVLLRRDAPSWLYPVRMGATTVWERWDGYTEEKGYADSGMNSFNHYAFGSVGEYLFSVIGGIKERSPGYGEFYIRPVIGRGLSWAKVSFHSIHGEIFVFWTDRGKVAEVEVGVPVNTRCYLTLPWGGGDDFVLRAVLVQESSSGQPMIRRDRI</sequence>
<proteinExistence type="predicted"/>
<dbReference type="InterPro" id="IPR013737">
    <property type="entry name" value="Bac_rhamnosid_N"/>
</dbReference>
<dbReference type="InterPro" id="IPR008902">
    <property type="entry name" value="Rhamnosid_concanavalin"/>
</dbReference>
<dbReference type="Gene3D" id="1.50.10.10">
    <property type="match status" value="1"/>
</dbReference>
<organism evidence="8 9">
    <name type="scientific">Bianquea renquensis</name>
    <dbReference type="NCBI Taxonomy" id="2763661"/>
    <lineage>
        <taxon>Bacteria</taxon>
        <taxon>Bacillati</taxon>
        <taxon>Bacillota</taxon>
        <taxon>Clostridia</taxon>
        <taxon>Eubacteriales</taxon>
        <taxon>Bianqueaceae</taxon>
        <taxon>Bianquea</taxon>
    </lineage>
</organism>
<dbReference type="GO" id="GO:0030596">
    <property type="term" value="F:alpha-L-rhamnosidase activity"/>
    <property type="evidence" value="ECO:0007669"/>
    <property type="project" value="UniProtKB-EC"/>
</dbReference>
<dbReference type="Pfam" id="PF08531">
    <property type="entry name" value="Bac_rhamnosid_N"/>
    <property type="match status" value="1"/>
</dbReference>
<dbReference type="AlphaFoldDB" id="A0A926DVG9"/>
<feature type="domain" description="Alpha-L-rhamnosidase concanavalin-like" evidence="4">
    <location>
        <begin position="394"/>
        <end position="497"/>
    </location>
</feature>
<gene>
    <name evidence="8" type="ORF">H8730_14855</name>
</gene>